<dbReference type="PANTHER" id="PTHR40841">
    <property type="entry name" value="SIDEROPHORE TRIACETYLFUSARININE C ESTERASE"/>
    <property type="match status" value="1"/>
</dbReference>
<evidence type="ECO:0000313" key="5">
    <source>
        <dbReference type="Proteomes" id="UP000244937"/>
    </source>
</evidence>
<evidence type="ECO:0000256" key="1">
    <source>
        <dbReference type="ARBA" id="ARBA00005622"/>
    </source>
</evidence>
<dbReference type="SUPFAM" id="SSF53474">
    <property type="entry name" value="alpha/beta-Hydrolases"/>
    <property type="match status" value="1"/>
</dbReference>
<keyword evidence="3" id="KW-0732">Signal</keyword>
<organism evidence="4 5">
    <name type="scientific">Flavobacterium pallidum</name>
    <dbReference type="NCBI Taxonomy" id="2172098"/>
    <lineage>
        <taxon>Bacteria</taxon>
        <taxon>Pseudomonadati</taxon>
        <taxon>Bacteroidota</taxon>
        <taxon>Flavobacteriia</taxon>
        <taxon>Flavobacteriales</taxon>
        <taxon>Flavobacteriaceae</taxon>
        <taxon>Flavobacterium</taxon>
    </lineage>
</organism>
<evidence type="ECO:0000313" key="4">
    <source>
        <dbReference type="EMBL" id="AWI26331.1"/>
    </source>
</evidence>
<evidence type="ECO:0000256" key="2">
    <source>
        <dbReference type="ARBA" id="ARBA00022801"/>
    </source>
</evidence>
<dbReference type="InterPro" id="IPR000801">
    <property type="entry name" value="Esterase-like"/>
</dbReference>
<feature type="signal peptide" evidence="3">
    <location>
        <begin position="1"/>
        <end position="22"/>
    </location>
</feature>
<dbReference type="Pfam" id="PF00756">
    <property type="entry name" value="Esterase"/>
    <property type="match status" value="1"/>
</dbReference>
<sequence length="286" mass="32814">MKSTAKTVLHIFLLMAFTFRTAAQTESKPLTIGSTEQFKSAILAETRTINVYLPEGFNPADTITYPLICIPDGGIEEDFIHITGIVRFNTQPWINRFPKSIVIGIENTNRKRDFTFAVPNLNFLENVGYKKESIPFYGGSPKYILFLEKELLPYIKSKYKATRQRTIIGESLAGLLTTEILLKNPDLFDTYIIISPSLWWGDEKLLKDGGSLLKTNLKKRVRVCVSAPNQEEDKMMYREATSLYDLIKQNPHITSFFDYLPEEWHATVMHMAVYNAFKLLYPKTGY</sequence>
<keyword evidence="2" id="KW-0378">Hydrolase</keyword>
<comment type="similarity">
    <text evidence="1">Belongs to the esterase D family.</text>
</comment>
<dbReference type="KEGG" id="fpal:HYN49_10695"/>
<dbReference type="PANTHER" id="PTHR40841:SF2">
    <property type="entry name" value="SIDEROPHORE-DEGRADING ESTERASE (EUROFUNG)"/>
    <property type="match status" value="1"/>
</dbReference>
<dbReference type="AlphaFoldDB" id="A0A2S1SIX3"/>
<proteinExistence type="inferred from homology"/>
<dbReference type="RefSeq" id="WP_108904109.1">
    <property type="nucleotide sequence ID" value="NZ_CP029187.1"/>
</dbReference>
<keyword evidence="5" id="KW-1185">Reference proteome</keyword>
<dbReference type="EMBL" id="CP029187">
    <property type="protein sequence ID" value="AWI26331.1"/>
    <property type="molecule type" value="Genomic_DNA"/>
</dbReference>
<name>A0A2S1SIX3_9FLAO</name>
<evidence type="ECO:0000256" key="3">
    <source>
        <dbReference type="SAM" id="SignalP"/>
    </source>
</evidence>
<accession>A0A2S1SIX3</accession>
<reference evidence="4 5" key="1">
    <citation type="submission" date="2018-05" db="EMBL/GenBank/DDBJ databases">
        <title>Genome sequencing of Flavobacterium sp. HYN0049.</title>
        <authorList>
            <person name="Yi H."/>
            <person name="Baek C."/>
        </authorList>
    </citation>
    <scope>NUCLEOTIDE SEQUENCE [LARGE SCALE GENOMIC DNA]</scope>
    <source>
        <strain evidence="4 5">HYN0049</strain>
    </source>
</reference>
<dbReference type="Proteomes" id="UP000244937">
    <property type="component" value="Chromosome"/>
</dbReference>
<dbReference type="InterPro" id="IPR029058">
    <property type="entry name" value="AB_hydrolase_fold"/>
</dbReference>
<protein>
    <submittedName>
        <fullName evidence="4">Esterase</fullName>
    </submittedName>
</protein>
<gene>
    <name evidence="4" type="ORF">HYN49_10695</name>
</gene>
<dbReference type="GO" id="GO:0016788">
    <property type="term" value="F:hydrolase activity, acting on ester bonds"/>
    <property type="evidence" value="ECO:0007669"/>
    <property type="project" value="TreeGrafter"/>
</dbReference>
<feature type="chain" id="PRO_5015657999" evidence="3">
    <location>
        <begin position="23"/>
        <end position="286"/>
    </location>
</feature>
<dbReference type="OrthoDB" id="9784036at2"/>
<dbReference type="InterPro" id="IPR052558">
    <property type="entry name" value="Siderophore_Hydrolase_D"/>
</dbReference>
<dbReference type="Gene3D" id="3.40.50.1820">
    <property type="entry name" value="alpha/beta hydrolase"/>
    <property type="match status" value="1"/>
</dbReference>